<dbReference type="GO" id="GO:0032259">
    <property type="term" value="P:methylation"/>
    <property type="evidence" value="ECO:0007669"/>
    <property type="project" value="UniProtKB-KW"/>
</dbReference>
<dbReference type="EC" id="2.1.1.-" evidence="2"/>
<keyword evidence="2" id="KW-0808">Transferase</keyword>
<dbReference type="Proteomes" id="UP001469365">
    <property type="component" value="Unassembled WGS sequence"/>
</dbReference>
<protein>
    <submittedName>
        <fullName evidence="2">Class I SAM-dependent methyltransferase</fullName>
        <ecNumber evidence="2">2.1.1.-</ecNumber>
    </submittedName>
</protein>
<dbReference type="GO" id="GO:0008168">
    <property type="term" value="F:methyltransferase activity"/>
    <property type="evidence" value="ECO:0007669"/>
    <property type="project" value="UniProtKB-KW"/>
</dbReference>
<dbReference type="PANTHER" id="PTHR43861">
    <property type="entry name" value="TRANS-ACONITATE 2-METHYLTRANSFERASE-RELATED"/>
    <property type="match status" value="1"/>
</dbReference>
<dbReference type="InterPro" id="IPR029063">
    <property type="entry name" value="SAM-dependent_MTases_sf"/>
</dbReference>
<evidence type="ECO:0000259" key="1">
    <source>
        <dbReference type="Pfam" id="PF08241"/>
    </source>
</evidence>
<organism evidence="2 3">
    <name type="scientific">Paenibacillus filicis</name>
    <dbReference type="NCBI Taxonomy" id="669464"/>
    <lineage>
        <taxon>Bacteria</taxon>
        <taxon>Bacillati</taxon>
        <taxon>Bacillota</taxon>
        <taxon>Bacilli</taxon>
        <taxon>Bacillales</taxon>
        <taxon>Paenibacillaceae</taxon>
        <taxon>Paenibacillus</taxon>
    </lineage>
</organism>
<proteinExistence type="predicted"/>
<evidence type="ECO:0000313" key="3">
    <source>
        <dbReference type="Proteomes" id="UP001469365"/>
    </source>
</evidence>
<keyword evidence="3" id="KW-1185">Reference proteome</keyword>
<gene>
    <name evidence="2" type="ORF">WMW72_15615</name>
</gene>
<dbReference type="CDD" id="cd02440">
    <property type="entry name" value="AdoMet_MTases"/>
    <property type="match status" value="1"/>
</dbReference>
<dbReference type="Gene3D" id="3.40.50.150">
    <property type="entry name" value="Vaccinia Virus protein VP39"/>
    <property type="match status" value="1"/>
</dbReference>
<dbReference type="InterPro" id="IPR013216">
    <property type="entry name" value="Methyltransf_11"/>
</dbReference>
<accession>A0ABU9DKH4</accession>
<feature type="domain" description="Methyltransferase type 11" evidence="1">
    <location>
        <begin position="54"/>
        <end position="151"/>
    </location>
</feature>
<keyword evidence="2" id="KW-0489">Methyltransferase</keyword>
<dbReference type="SUPFAM" id="SSF53335">
    <property type="entry name" value="S-adenosyl-L-methionine-dependent methyltransferases"/>
    <property type="match status" value="1"/>
</dbReference>
<dbReference type="PANTHER" id="PTHR43861:SF1">
    <property type="entry name" value="TRANS-ACONITATE 2-METHYLTRANSFERASE"/>
    <property type="match status" value="1"/>
</dbReference>
<name>A0ABU9DKH4_9BACL</name>
<comment type="caution">
    <text evidence="2">The sequence shown here is derived from an EMBL/GenBank/DDBJ whole genome shotgun (WGS) entry which is preliminary data.</text>
</comment>
<dbReference type="EMBL" id="JBBPCC010000009">
    <property type="protein sequence ID" value="MEK8129334.1"/>
    <property type="molecule type" value="Genomic_DNA"/>
</dbReference>
<dbReference type="RefSeq" id="WP_341416432.1">
    <property type="nucleotide sequence ID" value="NZ_JBBPCC010000009.1"/>
</dbReference>
<dbReference type="Pfam" id="PF08241">
    <property type="entry name" value="Methyltransf_11"/>
    <property type="match status" value="1"/>
</dbReference>
<evidence type="ECO:0000313" key="2">
    <source>
        <dbReference type="EMBL" id="MEK8129334.1"/>
    </source>
</evidence>
<reference evidence="2 3" key="1">
    <citation type="submission" date="2024-04" db="EMBL/GenBank/DDBJ databases">
        <title>draft genome sequnece of Paenibacillus filicis.</title>
        <authorList>
            <person name="Kim D.-U."/>
        </authorList>
    </citation>
    <scope>NUCLEOTIDE SEQUENCE [LARGE SCALE GENOMIC DNA]</scope>
    <source>
        <strain evidence="2 3">KACC14197</strain>
    </source>
</reference>
<sequence length="253" mass="28659">MLDQQEMIKLNKAGWNQVAGQFFEGTFEVLDYGPYAPAEEELALLGEIADSTILEVGCGSGHTLEYLAKRGARELWGVDLSTTQIETARKVVSPLQIPITFIESPMEDIPNLPENYFDKALSVYALGWTVNLPRTLSHIYKALKPGGVFVFSWEHPVHSVVDYDNEKEELKFRRSYVQEGFEKHDNWRGALIIMHNRKISTFINDLIQAGFIIDKVIEDSEVNDHDSDPSSKWYSATKARIIPSTLIIKCHKG</sequence>